<dbReference type="PROSITE" id="PS50011">
    <property type="entry name" value="PROTEIN_KINASE_DOM"/>
    <property type="match status" value="1"/>
</dbReference>
<dbReference type="FunCoup" id="A0A2G5CSE0">
    <property type="interactions" value="3462"/>
</dbReference>
<dbReference type="InterPro" id="IPR051177">
    <property type="entry name" value="CIK-Related_Protein"/>
</dbReference>
<evidence type="ECO:0000256" key="1">
    <source>
        <dbReference type="SAM" id="MobiDB-lite"/>
    </source>
</evidence>
<evidence type="ECO:0000313" key="3">
    <source>
        <dbReference type="EMBL" id="PIA34110.1"/>
    </source>
</evidence>
<dbReference type="GO" id="GO:0004672">
    <property type="term" value="F:protein kinase activity"/>
    <property type="evidence" value="ECO:0007669"/>
    <property type="project" value="InterPro"/>
</dbReference>
<dbReference type="SUPFAM" id="SSF56112">
    <property type="entry name" value="Protein kinase-like (PK-like)"/>
    <property type="match status" value="1"/>
</dbReference>
<reference evidence="3 4" key="1">
    <citation type="submission" date="2017-09" db="EMBL/GenBank/DDBJ databases">
        <title>WGS assembly of Aquilegia coerulea Goldsmith.</title>
        <authorList>
            <person name="Hodges S."/>
            <person name="Kramer E."/>
            <person name="Nordborg M."/>
            <person name="Tomkins J."/>
            <person name="Borevitz J."/>
            <person name="Derieg N."/>
            <person name="Yan J."/>
            <person name="Mihaltcheva S."/>
            <person name="Hayes R.D."/>
            <person name="Rokhsar D."/>
        </authorList>
    </citation>
    <scope>NUCLEOTIDE SEQUENCE [LARGE SCALE GENOMIC DNA]</scope>
    <source>
        <strain evidence="4">cv. Goldsmith</strain>
    </source>
</reference>
<dbReference type="EMBL" id="KZ305056">
    <property type="protein sequence ID" value="PIA34110.1"/>
    <property type="molecule type" value="Genomic_DNA"/>
</dbReference>
<dbReference type="GO" id="GO:0005524">
    <property type="term" value="F:ATP binding"/>
    <property type="evidence" value="ECO:0007669"/>
    <property type="project" value="InterPro"/>
</dbReference>
<dbReference type="SMART" id="SM00220">
    <property type="entry name" value="S_TKc"/>
    <property type="match status" value="1"/>
</dbReference>
<feature type="region of interest" description="Disordered" evidence="1">
    <location>
        <begin position="631"/>
        <end position="687"/>
    </location>
</feature>
<protein>
    <recommendedName>
        <fullName evidence="2">Protein kinase domain-containing protein</fullName>
    </recommendedName>
</protein>
<feature type="domain" description="Protein kinase" evidence="2">
    <location>
        <begin position="39"/>
        <end position="342"/>
    </location>
</feature>
<dbReference type="OrthoDB" id="79687at2759"/>
<feature type="region of interest" description="Disordered" evidence="1">
    <location>
        <begin position="877"/>
        <end position="928"/>
    </location>
</feature>
<dbReference type="InterPro" id="IPR011009">
    <property type="entry name" value="Kinase-like_dom_sf"/>
</dbReference>
<dbReference type="Pfam" id="PF00069">
    <property type="entry name" value="Pkinase"/>
    <property type="match status" value="1"/>
</dbReference>
<dbReference type="Gene3D" id="1.25.10.10">
    <property type="entry name" value="Leucine-rich Repeat Variant"/>
    <property type="match status" value="1"/>
</dbReference>
<dbReference type="InterPro" id="IPR016024">
    <property type="entry name" value="ARM-type_fold"/>
</dbReference>
<evidence type="ECO:0000259" key="2">
    <source>
        <dbReference type="PROSITE" id="PS50011"/>
    </source>
</evidence>
<proteinExistence type="predicted"/>
<feature type="compositionally biased region" description="Low complexity" evidence="1">
    <location>
        <begin position="647"/>
        <end position="659"/>
    </location>
</feature>
<dbReference type="InterPro" id="IPR000719">
    <property type="entry name" value="Prot_kinase_dom"/>
</dbReference>
<name>A0A2G5CSE0_AQUCA</name>
<evidence type="ECO:0000313" key="4">
    <source>
        <dbReference type="Proteomes" id="UP000230069"/>
    </source>
</evidence>
<dbReference type="Gene3D" id="1.10.510.10">
    <property type="entry name" value="Transferase(Phosphotransferase) domain 1"/>
    <property type="match status" value="1"/>
</dbReference>
<dbReference type="SUPFAM" id="SSF48371">
    <property type="entry name" value="ARM repeat"/>
    <property type="match status" value="1"/>
</dbReference>
<dbReference type="InParanoid" id="A0A2G5CSE0"/>
<feature type="compositionally biased region" description="Low complexity" evidence="1">
    <location>
        <begin position="901"/>
        <end position="911"/>
    </location>
</feature>
<accession>A0A2G5CSE0</accession>
<sequence length="928" mass="100459">MALNMKTLTQALAKTAAVIEKTVSTTVQEVTGPKPLQDYDLLDQIGSGGPGLLWKLYSAKPRSVSSSSQYPIVCVWVLDKRSISETRAKAGLSKAAEDSFFDIIRADAIKLVRLRHPGVVHVVQGLDETKNAMAMVTEPLFASVANALGMVDNIVNVPKELKGMEMGLLEVKHGMLQVAESLDFLHNNARLVHRAISPEAVFITSSGAWKLGGFGFAISADQSGDATGLPPFHYPEYDEDSVLPIQPSLNYTAPELVRNKASTAACASDIFSFGCLAYHLITRKPLFDCHNNVRMYMNNLTYMSHEAFSSIPSDLVPDLQRMLSAQEASRPGALDFTGSPFFRDDTRLRALRFLDHMLERDNMQKSEFLKALSDMWKDFDSRVLRYKVLPPLCAELRNLVMQPVILPMVLTIAESQDKNDFELSTLPALVPVLSTAAGETMLLLVKHAELIINKTGQEHLIKNVLPLLVRAYDDNDVRIQEEVLRRTVSLAKQLDVKLVKQAILPRVHGLALKTTVAAVRVNALLCLGDLVTTLDKHAVLDVLQTIQRCTAVDRSAPTLMCTLGVANSIFKQFGLEFVADHVLPVLMPLLIAQQLNVQQFAKYMLFVKDILRKIEEKRGVTVTDSGTPEVRLAPVTNGIQSEALKRTSGPVSSSTKSSPAWDEDWGPIKKGPSQSLQASGANQSSMQAKPVVQPVVATQSLSSLISSASSQQATSSCPPVDIEWPPRTSSGSAPQLAESEKQKQNSDAPSPSFDDIDPFADWPPRPSNSIGGSASANKSNIGMSSHNLGFNMSSQSNMNFGTNSNLVGQTNQYQGSSMLNNTYQNAGGFNNGVSNSQSSLGSLRQSQGSSGSSIGTNTSYTEKRATDLGSIFASSKNEQTALRLAPPPSVAVGRGRGRGSQGQPGSAASSRTNRSKPSSEQPPLLDLL</sequence>
<feature type="region of interest" description="Disordered" evidence="1">
    <location>
        <begin position="708"/>
        <end position="780"/>
    </location>
</feature>
<keyword evidence="4" id="KW-1185">Reference proteome</keyword>
<feature type="region of interest" description="Disordered" evidence="1">
    <location>
        <begin position="829"/>
        <end position="859"/>
    </location>
</feature>
<dbReference type="AlphaFoldDB" id="A0A2G5CSE0"/>
<feature type="compositionally biased region" description="Low complexity" evidence="1">
    <location>
        <begin position="831"/>
        <end position="859"/>
    </location>
</feature>
<dbReference type="Proteomes" id="UP000230069">
    <property type="component" value="Unassembled WGS sequence"/>
</dbReference>
<dbReference type="PANTHER" id="PTHR12984">
    <property type="entry name" value="SCY1-RELATED S/T PROTEIN KINASE-LIKE"/>
    <property type="match status" value="1"/>
</dbReference>
<organism evidence="3 4">
    <name type="scientific">Aquilegia coerulea</name>
    <name type="common">Rocky mountain columbine</name>
    <dbReference type="NCBI Taxonomy" id="218851"/>
    <lineage>
        <taxon>Eukaryota</taxon>
        <taxon>Viridiplantae</taxon>
        <taxon>Streptophyta</taxon>
        <taxon>Embryophyta</taxon>
        <taxon>Tracheophyta</taxon>
        <taxon>Spermatophyta</taxon>
        <taxon>Magnoliopsida</taxon>
        <taxon>Ranunculales</taxon>
        <taxon>Ranunculaceae</taxon>
        <taxon>Thalictroideae</taxon>
        <taxon>Aquilegia</taxon>
    </lineage>
</organism>
<feature type="compositionally biased region" description="Polar residues" evidence="1">
    <location>
        <begin position="672"/>
        <end position="687"/>
    </location>
</feature>
<dbReference type="InterPro" id="IPR011989">
    <property type="entry name" value="ARM-like"/>
</dbReference>
<feature type="compositionally biased region" description="Polar residues" evidence="1">
    <location>
        <begin position="767"/>
        <end position="780"/>
    </location>
</feature>
<dbReference type="PANTHER" id="PTHR12984:SF6">
    <property type="entry name" value="SCY1-LIKE PROTEIN 2"/>
    <property type="match status" value="1"/>
</dbReference>
<dbReference type="CDD" id="cd14011">
    <property type="entry name" value="PK_SCY1_like"/>
    <property type="match status" value="1"/>
</dbReference>
<gene>
    <name evidence="3" type="ORF">AQUCO_03900192v1</name>
</gene>